<protein>
    <recommendedName>
        <fullName evidence="1">DNA mimic protein DMP19 C-terminal domain-containing protein</fullName>
    </recommendedName>
</protein>
<dbReference type="eggNOG" id="ENOG5031TKA">
    <property type="taxonomic scope" value="Bacteria"/>
</dbReference>
<comment type="caution">
    <text evidence="2">The sequence shown here is derived from an EMBL/GenBank/DDBJ whole genome shotgun (WGS) entry which is preliminary data.</text>
</comment>
<reference evidence="2 3" key="1">
    <citation type="submission" date="2013-04" db="EMBL/GenBank/DDBJ databases">
        <title>The Genome Sequence of Bacteroides massiliensis DSM 17679.</title>
        <authorList>
            <consortium name="The Broad Institute Genomics Platform"/>
            <person name="Earl A."/>
            <person name="Ward D."/>
            <person name="Feldgarden M."/>
            <person name="Gevers D."/>
            <person name="Martens E."/>
            <person name="Fenner L."/>
            <person name="Roux V."/>
            <person name="Mallet M.N."/>
            <person name="Raoult D."/>
            <person name="Walker B."/>
            <person name="Young S."/>
            <person name="Zeng Q."/>
            <person name="Gargeya S."/>
            <person name="Fitzgerald M."/>
            <person name="Haas B."/>
            <person name="Abouelleil A."/>
            <person name="Allen A.W."/>
            <person name="Alvarado L."/>
            <person name="Arachchi H.M."/>
            <person name="Berlin A.M."/>
            <person name="Chapman S.B."/>
            <person name="Gainer-Dewar J."/>
            <person name="Goldberg J."/>
            <person name="Griggs A."/>
            <person name="Gujja S."/>
            <person name="Hansen M."/>
            <person name="Howarth C."/>
            <person name="Imamovic A."/>
            <person name="Ireland A."/>
            <person name="Larimer J."/>
            <person name="McCowan C."/>
            <person name="Murphy C."/>
            <person name="Pearson M."/>
            <person name="Poon T.W."/>
            <person name="Priest M."/>
            <person name="Roberts A."/>
            <person name="Saif S."/>
            <person name="Shea T."/>
            <person name="Sisk P."/>
            <person name="Sykes S."/>
            <person name="Wortman J."/>
            <person name="Nusbaum C."/>
            <person name="Birren B."/>
        </authorList>
    </citation>
    <scope>NUCLEOTIDE SEQUENCE [LARGE SCALE GENOMIC DNA]</scope>
    <source>
        <strain evidence="3">B84634 / Timone 84634 / DSM 17679 / JCM 13223</strain>
    </source>
</reference>
<dbReference type="Proteomes" id="UP000017831">
    <property type="component" value="Unassembled WGS sequence"/>
</dbReference>
<accession>U6RM41</accession>
<dbReference type="RefSeq" id="WP_005936967.1">
    <property type="nucleotide sequence ID" value="NZ_KB890333.1"/>
</dbReference>
<dbReference type="HOGENOM" id="CLU_107474_0_0_10"/>
<dbReference type="InterPro" id="IPR025402">
    <property type="entry name" value="DMP19_C"/>
</dbReference>
<dbReference type="STRING" id="1121098.HMPREF1534_00627"/>
<keyword evidence="3" id="KW-1185">Reference proteome</keyword>
<organism evidence="2 3">
    <name type="scientific">Phocaeicola massiliensis B84634 = Timone 84634 = DSM 17679 = JCM 13223</name>
    <dbReference type="NCBI Taxonomy" id="1121098"/>
    <lineage>
        <taxon>Bacteria</taxon>
        <taxon>Pseudomonadati</taxon>
        <taxon>Bacteroidota</taxon>
        <taxon>Bacteroidia</taxon>
        <taxon>Bacteroidales</taxon>
        <taxon>Bacteroidaceae</taxon>
        <taxon>Phocaeicola</taxon>
    </lineage>
</organism>
<proteinExistence type="predicted"/>
<dbReference type="PATRIC" id="fig|1121098.3.peg.640"/>
<evidence type="ECO:0000259" key="1">
    <source>
        <dbReference type="Pfam" id="PF14300"/>
    </source>
</evidence>
<dbReference type="OrthoDB" id="8606126at2"/>
<dbReference type="Gene3D" id="1.20.1420.60">
    <property type="match status" value="1"/>
</dbReference>
<dbReference type="GeneID" id="60063321"/>
<dbReference type="Pfam" id="PF14300">
    <property type="entry name" value="DMP19"/>
    <property type="match status" value="1"/>
</dbReference>
<sequence>METSKIEIKDEVLRQGAEEGMDEFIKVFTDKYLEVTGGVINAETMPLLNGYQHSLLGYHFFREEINEGGFIQLIQNGYGPYLFDNPFAKSMRLFGAKEFSKLIYTAKKIYDENRADLEKDCDDEEFMAMYEQYEVFDELEEQFMDMEELVTAQIAEYVDNNIEQFAEIVE</sequence>
<dbReference type="AlphaFoldDB" id="U6RM41"/>
<evidence type="ECO:0000313" key="2">
    <source>
        <dbReference type="EMBL" id="EOA57565.1"/>
    </source>
</evidence>
<evidence type="ECO:0000313" key="3">
    <source>
        <dbReference type="Proteomes" id="UP000017831"/>
    </source>
</evidence>
<gene>
    <name evidence="2" type="ORF">HMPREF1534_00627</name>
</gene>
<dbReference type="EMBL" id="AQHY01000008">
    <property type="protein sequence ID" value="EOA57565.1"/>
    <property type="molecule type" value="Genomic_DNA"/>
</dbReference>
<feature type="domain" description="DNA mimic protein DMP19 C-terminal" evidence="1">
    <location>
        <begin position="48"/>
        <end position="161"/>
    </location>
</feature>
<name>U6RM41_9BACT</name>